<dbReference type="InterPro" id="IPR036322">
    <property type="entry name" value="WD40_repeat_dom_sf"/>
</dbReference>
<dbReference type="PROSITE" id="PS50082">
    <property type="entry name" value="WD_REPEATS_2"/>
    <property type="match status" value="2"/>
</dbReference>
<feature type="repeat" description="WD" evidence="1">
    <location>
        <begin position="467"/>
        <end position="508"/>
    </location>
</feature>
<dbReference type="PANTHER" id="PTHR19879:SF9">
    <property type="entry name" value="TRANSCRIPTION INITIATION FACTOR TFIID SUBUNIT 5"/>
    <property type="match status" value="1"/>
</dbReference>
<accession>A0A5C3NSM8</accession>
<dbReference type="Gene3D" id="2.130.10.10">
    <property type="entry name" value="YVTN repeat-like/Quinoprotein amine dehydrogenase"/>
    <property type="match status" value="2"/>
</dbReference>
<proteinExistence type="predicted"/>
<protein>
    <submittedName>
        <fullName evidence="2">WD40 repeat-like protein</fullName>
    </submittedName>
</protein>
<evidence type="ECO:0000313" key="2">
    <source>
        <dbReference type="EMBL" id="TFK80334.1"/>
    </source>
</evidence>
<dbReference type="InterPro" id="IPR015943">
    <property type="entry name" value="WD40/YVTN_repeat-like_dom_sf"/>
</dbReference>
<dbReference type="InParanoid" id="A0A5C3NSM8"/>
<dbReference type="EMBL" id="ML211796">
    <property type="protein sequence ID" value="TFK80334.1"/>
    <property type="molecule type" value="Genomic_DNA"/>
</dbReference>
<dbReference type="AlphaFoldDB" id="A0A5C3NSM8"/>
<dbReference type="SUPFAM" id="SSF50978">
    <property type="entry name" value="WD40 repeat-like"/>
    <property type="match status" value="1"/>
</dbReference>
<name>A0A5C3NSM8_9APHY</name>
<dbReference type="PROSITE" id="PS50294">
    <property type="entry name" value="WD_REPEATS_REGION"/>
    <property type="match status" value="2"/>
</dbReference>
<evidence type="ECO:0000256" key="1">
    <source>
        <dbReference type="PROSITE-ProRule" id="PRU00221"/>
    </source>
</evidence>
<feature type="repeat" description="WD" evidence="1">
    <location>
        <begin position="165"/>
        <end position="197"/>
    </location>
</feature>
<reference evidence="2 3" key="1">
    <citation type="journal article" date="2019" name="Nat. Ecol. Evol.">
        <title>Megaphylogeny resolves global patterns of mushroom evolution.</title>
        <authorList>
            <person name="Varga T."/>
            <person name="Krizsan K."/>
            <person name="Foldi C."/>
            <person name="Dima B."/>
            <person name="Sanchez-Garcia M."/>
            <person name="Sanchez-Ramirez S."/>
            <person name="Szollosi G.J."/>
            <person name="Szarkandi J.G."/>
            <person name="Papp V."/>
            <person name="Albert L."/>
            <person name="Andreopoulos W."/>
            <person name="Angelini C."/>
            <person name="Antonin V."/>
            <person name="Barry K.W."/>
            <person name="Bougher N.L."/>
            <person name="Buchanan P."/>
            <person name="Buyck B."/>
            <person name="Bense V."/>
            <person name="Catcheside P."/>
            <person name="Chovatia M."/>
            <person name="Cooper J."/>
            <person name="Damon W."/>
            <person name="Desjardin D."/>
            <person name="Finy P."/>
            <person name="Geml J."/>
            <person name="Haridas S."/>
            <person name="Hughes K."/>
            <person name="Justo A."/>
            <person name="Karasinski D."/>
            <person name="Kautmanova I."/>
            <person name="Kiss B."/>
            <person name="Kocsube S."/>
            <person name="Kotiranta H."/>
            <person name="LaButti K.M."/>
            <person name="Lechner B.E."/>
            <person name="Liimatainen K."/>
            <person name="Lipzen A."/>
            <person name="Lukacs Z."/>
            <person name="Mihaltcheva S."/>
            <person name="Morgado L.N."/>
            <person name="Niskanen T."/>
            <person name="Noordeloos M.E."/>
            <person name="Ohm R.A."/>
            <person name="Ortiz-Santana B."/>
            <person name="Ovrebo C."/>
            <person name="Racz N."/>
            <person name="Riley R."/>
            <person name="Savchenko A."/>
            <person name="Shiryaev A."/>
            <person name="Soop K."/>
            <person name="Spirin V."/>
            <person name="Szebenyi C."/>
            <person name="Tomsovsky M."/>
            <person name="Tulloss R.E."/>
            <person name="Uehling J."/>
            <person name="Grigoriev I.V."/>
            <person name="Vagvolgyi C."/>
            <person name="Papp T."/>
            <person name="Martin F.M."/>
            <person name="Miettinen O."/>
            <person name="Hibbett D.S."/>
            <person name="Nagy L.G."/>
        </authorList>
    </citation>
    <scope>NUCLEOTIDE SEQUENCE [LARGE SCALE GENOMIC DNA]</scope>
    <source>
        <strain evidence="2 3">HHB13444</strain>
    </source>
</reference>
<dbReference type="STRING" id="1314778.A0A5C3NSM8"/>
<dbReference type="PANTHER" id="PTHR19879">
    <property type="entry name" value="TRANSCRIPTION INITIATION FACTOR TFIID"/>
    <property type="match status" value="1"/>
</dbReference>
<dbReference type="InterPro" id="IPR001680">
    <property type="entry name" value="WD40_rpt"/>
</dbReference>
<keyword evidence="1" id="KW-0853">WD repeat</keyword>
<dbReference type="Proteomes" id="UP000308197">
    <property type="component" value="Unassembled WGS sequence"/>
</dbReference>
<keyword evidence="3" id="KW-1185">Reference proteome</keyword>
<dbReference type="Pfam" id="PF00400">
    <property type="entry name" value="WD40"/>
    <property type="match status" value="3"/>
</dbReference>
<evidence type="ECO:0000313" key="3">
    <source>
        <dbReference type="Proteomes" id="UP000308197"/>
    </source>
</evidence>
<sequence length="545" mass="59859">MSSSRLENLRYDLNTACLSLTERTPDLPELECLCHLEFFVSSRPRTTFDAMLSSPPDPVWAHMTQILSASVPKALRSLTITFTLTLLGSFVLWVRENQYKLQQYHPLEDAILVLKNPHVRVSILQAKCNRVAFWLKVISGCFPGLHERGILQVECSSVDGAGEECLGHDAALTAMAISPDSRFVATAATDRSIIIWSAAAPPQTCLVEMQVTYLYVTSLLFSNTGDLLAGAQRFEVFIWRVTDGCQIFSIGGPEWKIACAWRRDGLDRLTFSTLGTTAYGAVSLSVTTRYVQAFQNENGYGSTPVSSSCGLVLAGDSEGPSRGDLIVQSSSGRLIAAVVRSGAAMCYIWWMVNSTSTYEAHRLTYMRTHARTQPSYASFAGEDLFVVGFSDGSIRWWDVSSFPLTTTAPRGVLTRGSRVITLSASPMASLFIALFDEDAATPVLVHTEYFEGQGRSSDIFSTGYTFLHGHTAPVKALCISPCERYVATASEDTTVRLWSTTDGSLIWTFLEHGAVVTHILFSPDERTLATADKEGQVCIRSLSRF</sequence>
<organism evidence="2 3">
    <name type="scientific">Polyporus arcularius HHB13444</name>
    <dbReference type="NCBI Taxonomy" id="1314778"/>
    <lineage>
        <taxon>Eukaryota</taxon>
        <taxon>Fungi</taxon>
        <taxon>Dikarya</taxon>
        <taxon>Basidiomycota</taxon>
        <taxon>Agaricomycotina</taxon>
        <taxon>Agaricomycetes</taxon>
        <taxon>Polyporales</taxon>
        <taxon>Polyporaceae</taxon>
        <taxon>Polyporus</taxon>
    </lineage>
</organism>
<dbReference type="SMART" id="SM00320">
    <property type="entry name" value="WD40"/>
    <property type="match status" value="5"/>
</dbReference>
<gene>
    <name evidence="2" type="ORF">K466DRAFT_605428</name>
</gene>